<accession>A0A381R9X5</accession>
<keyword evidence="4" id="KW-0547">Nucleotide-binding</keyword>
<comment type="similarity">
    <text evidence="2">Belongs to the RecN family.</text>
</comment>
<dbReference type="GO" id="GO:0006281">
    <property type="term" value="P:DNA repair"/>
    <property type="evidence" value="ECO:0007669"/>
    <property type="project" value="UniProtKB-KW"/>
</dbReference>
<proteinExistence type="inferred from homology"/>
<evidence type="ECO:0000256" key="6">
    <source>
        <dbReference type="ARBA" id="ARBA00022840"/>
    </source>
</evidence>
<evidence type="ECO:0000256" key="3">
    <source>
        <dbReference type="ARBA" id="ARBA00021315"/>
    </source>
</evidence>
<dbReference type="GO" id="GO:0006310">
    <property type="term" value="P:DNA recombination"/>
    <property type="evidence" value="ECO:0007669"/>
    <property type="project" value="InterPro"/>
</dbReference>
<evidence type="ECO:0000256" key="4">
    <source>
        <dbReference type="ARBA" id="ARBA00022741"/>
    </source>
</evidence>
<keyword evidence="9" id="KW-0175">Coiled coil</keyword>
<dbReference type="PANTHER" id="PTHR11059">
    <property type="entry name" value="DNA REPAIR PROTEIN RECN"/>
    <property type="match status" value="1"/>
</dbReference>
<dbReference type="CDD" id="cd03241">
    <property type="entry name" value="ABC_RecN"/>
    <property type="match status" value="1"/>
</dbReference>
<protein>
    <recommendedName>
        <fullName evidence="3">DNA repair protein RecN</fullName>
    </recommendedName>
    <alternativeName>
        <fullName evidence="8">Recombination protein N</fullName>
    </alternativeName>
</protein>
<gene>
    <name evidence="11" type="ORF">METZ01_LOCUS39097</name>
</gene>
<dbReference type="Pfam" id="PF02463">
    <property type="entry name" value="SMC_N"/>
    <property type="match status" value="1"/>
</dbReference>
<feature type="domain" description="RecF/RecN/SMC N-terminal" evidence="10">
    <location>
        <begin position="2"/>
        <end position="492"/>
    </location>
</feature>
<organism evidence="11">
    <name type="scientific">marine metagenome</name>
    <dbReference type="NCBI Taxonomy" id="408172"/>
    <lineage>
        <taxon>unclassified sequences</taxon>
        <taxon>metagenomes</taxon>
        <taxon>ecological metagenomes</taxon>
    </lineage>
</organism>
<dbReference type="PANTHER" id="PTHR11059:SF0">
    <property type="entry name" value="DNA REPAIR PROTEIN RECN"/>
    <property type="match status" value="1"/>
</dbReference>
<evidence type="ECO:0000256" key="9">
    <source>
        <dbReference type="SAM" id="Coils"/>
    </source>
</evidence>
<evidence type="ECO:0000256" key="1">
    <source>
        <dbReference type="ARBA" id="ARBA00003618"/>
    </source>
</evidence>
<dbReference type="Gene3D" id="3.40.50.300">
    <property type="entry name" value="P-loop containing nucleotide triphosphate hydrolases"/>
    <property type="match status" value="2"/>
</dbReference>
<feature type="coiled-coil region" evidence="9">
    <location>
        <begin position="244"/>
        <end position="278"/>
    </location>
</feature>
<keyword evidence="6" id="KW-0067">ATP-binding</keyword>
<keyword evidence="5" id="KW-0227">DNA damage</keyword>
<dbReference type="EMBL" id="UINC01001671">
    <property type="protein sequence ID" value="SUZ86243.1"/>
    <property type="molecule type" value="Genomic_DNA"/>
</dbReference>
<reference evidence="11" key="1">
    <citation type="submission" date="2018-05" db="EMBL/GenBank/DDBJ databases">
        <authorList>
            <person name="Lanie J.A."/>
            <person name="Ng W.-L."/>
            <person name="Kazmierczak K.M."/>
            <person name="Andrzejewski T.M."/>
            <person name="Davidsen T.M."/>
            <person name="Wayne K.J."/>
            <person name="Tettelin H."/>
            <person name="Glass J.I."/>
            <person name="Rusch D."/>
            <person name="Podicherti R."/>
            <person name="Tsui H.-C.T."/>
            <person name="Winkler M.E."/>
        </authorList>
    </citation>
    <scope>NUCLEOTIDE SEQUENCE</scope>
</reference>
<dbReference type="GO" id="GO:0043590">
    <property type="term" value="C:bacterial nucleoid"/>
    <property type="evidence" value="ECO:0007669"/>
    <property type="project" value="TreeGrafter"/>
</dbReference>
<dbReference type="SUPFAM" id="SSF52540">
    <property type="entry name" value="P-loop containing nucleoside triphosphate hydrolases"/>
    <property type="match status" value="1"/>
</dbReference>
<evidence type="ECO:0000256" key="8">
    <source>
        <dbReference type="ARBA" id="ARBA00033408"/>
    </source>
</evidence>
<evidence type="ECO:0000259" key="10">
    <source>
        <dbReference type="Pfam" id="PF02463"/>
    </source>
</evidence>
<dbReference type="PIRSF" id="PIRSF003128">
    <property type="entry name" value="RecN"/>
    <property type="match status" value="1"/>
</dbReference>
<name>A0A381R9X5_9ZZZZ</name>
<feature type="coiled-coil region" evidence="9">
    <location>
        <begin position="141"/>
        <end position="202"/>
    </location>
</feature>
<dbReference type="GO" id="GO:0005524">
    <property type="term" value="F:ATP binding"/>
    <property type="evidence" value="ECO:0007669"/>
    <property type="project" value="UniProtKB-KW"/>
</dbReference>
<dbReference type="GO" id="GO:0009432">
    <property type="term" value="P:SOS response"/>
    <property type="evidence" value="ECO:0007669"/>
    <property type="project" value="TreeGrafter"/>
</dbReference>
<keyword evidence="7" id="KW-0234">DNA repair</keyword>
<evidence type="ECO:0000313" key="11">
    <source>
        <dbReference type="EMBL" id="SUZ86243.1"/>
    </source>
</evidence>
<dbReference type="InterPro" id="IPR003395">
    <property type="entry name" value="RecF/RecN/SMC_N"/>
</dbReference>
<dbReference type="InterPro" id="IPR027417">
    <property type="entry name" value="P-loop_NTPase"/>
</dbReference>
<evidence type="ECO:0000256" key="2">
    <source>
        <dbReference type="ARBA" id="ARBA00009441"/>
    </source>
</evidence>
<dbReference type="AlphaFoldDB" id="A0A381R9X5"/>
<dbReference type="InterPro" id="IPR004604">
    <property type="entry name" value="DNA_recomb/repair_RecN"/>
</dbReference>
<sequence>MSFNSGMTSITGETGAGKSILLGGLSLVLGSRVDNSKIINKQTKCFVEATFDINEYDLNSFFDLNSLDYEKETILRREVIPSGKSRAFINDTPVNLDVLSKLGNTLIDIHSQHNNLTLLDNNFKYLILDSLSNNEKLVMDYNKEFDSLKEIEIEIEKVEKNKLNLDEQSDYNNYLLKEFEGLKLEDLNINNLKEQVKELDNIEETITISANIINEINNDEIGVNDKLSFYVREINKISENSSKLKSFKNKFIEIKNDLMDLTNDYESYINNLESKDTESNIFKESLDLIYSLQNKHRVNSIEELINIKNDLLKKIDDHENFDKKIIKLKLKRDNIIKSLNKVADILHQGRKKVIPIFIEKMNNNFMDLGMKNSKIKIEISKSKELQKNGNSLIEFLFKGNKGTNYNELKNIASGGEVSRIMLSIKSILSKYKKLSAIIFDEIDTGVSGIVSSKVANLMYNMSRNMQVLTITHLPQVASKGDNHFKVFKYEDRNRTITDIKLLNKSDRINEIAEMLSGKKLNKSAKELANQLLN</sequence>
<comment type="function">
    <text evidence="1">May be involved in recombinational repair of damaged DNA.</text>
</comment>
<evidence type="ECO:0000256" key="5">
    <source>
        <dbReference type="ARBA" id="ARBA00022763"/>
    </source>
</evidence>
<evidence type="ECO:0000256" key="7">
    <source>
        <dbReference type="ARBA" id="ARBA00023204"/>
    </source>
</evidence>